<dbReference type="Proteomes" id="UP001485226">
    <property type="component" value="Unassembled WGS sequence"/>
</dbReference>
<evidence type="ECO:0000313" key="1">
    <source>
        <dbReference type="EMBL" id="MEL1253709.1"/>
    </source>
</evidence>
<dbReference type="EMBL" id="JBBYHS010000007">
    <property type="protein sequence ID" value="MEL1253709.1"/>
    <property type="molecule type" value="Genomic_DNA"/>
</dbReference>
<protein>
    <submittedName>
        <fullName evidence="1">Uncharacterized protein</fullName>
    </submittedName>
</protein>
<keyword evidence="2" id="KW-1185">Reference proteome</keyword>
<gene>
    <name evidence="1" type="ORF">AAEO57_07980</name>
</gene>
<sequence length="404" mass="45999">MDISVSSISLKEKFKDIHHVEIVGVSDSGNALFVLLNIWNTEEYKSLFQQIFVFDKHNLKIRDRYKISKNLKWNCIHGLNENTYLMGSNFSGLYSGAALVLFKGNTILTSQLFEKGYATEIHTIQKGKDESFLVSGNWYQCVMCGSHDDYVPVQWQSKVMIEDSGFIAEDIDQVNPKKIKLHIPDSNPESYYVLEDYGISKYNVDGTLIWNQSLGYLGSENLKPIYKMAPFFKIQKDKTIQDGVWFSGADDNNSGRSLSEPLFGRITAGGTILSFNKLLQNFSHIYKIHTLIPGNDNNCLLIGETLGIGQGTGIFILYNHFSEGVWQQSIKYLNFGKSGLELMIHDAPEFHNRYLQIKEIFPQSKNLEDLNEIIITGNADHLRDRNNGYIWSVRINNVFNTGTK</sequence>
<organism evidence="1 2">
    <name type="scientific">Flavobacterium calami</name>
    <dbReference type="NCBI Taxonomy" id="3139144"/>
    <lineage>
        <taxon>Bacteria</taxon>
        <taxon>Pseudomonadati</taxon>
        <taxon>Bacteroidota</taxon>
        <taxon>Flavobacteriia</taxon>
        <taxon>Flavobacteriales</taxon>
        <taxon>Flavobacteriaceae</taxon>
        <taxon>Flavobacterium</taxon>
    </lineage>
</organism>
<accession>A0ABU9IMP8</accession>
<dbReference type="RefSeq" id="WP_341691361.1">
    <property type="nucleotide sequence ID" value="NZ_JBBYHS010000007.1"/>
</dbReference>
<name>A0ABU9IMP8_9FLAO</name>
<reference evidence="1 2" key="1">
    <citation type="submission" date="2024-04" db="EMBL/GenBank/DDBJ databases">
        <title>Flavobacterium sp. DGU38 16S ribosomal RNA gene Genome sequencing and assembly.</title>
        <authorList>
            <person name="Park S."/>
        </authorList>
    </citation>
    <scope>NUCLEOTIDE SEQUENCE [LARGE SCALE GENOMIC DNA]</scope>
    <source>
        <strain evidence="1 2">DGU38</strain>
    </source>
</reference>
<proteinExistence type="predicted"/>
<comment type="caution">
    <text evidence="1">The sequence shown here is derived from an EMBL/GenBank/DDBJ whole genome shotgun (WGS) entry which is preliminary data.</text>
</comment>
<evidence type="ECO:0000313" key="2">
    <source>
        <dbReference type="Proteomes" id="UP001485226"/>
    </source>
</evidence>